<dbReference type="SUPFAM" id="SSF109998">
    <property type="entry name" value="Triger factor/SurA peptide-binding domain-like"/>
    <property type="match status" value="1"/>
</dbReference>
<evidence type="ECO:0000313" key="1">
    <source>
        <dbReference type="EMBL" id="KEI45632.1"/>
    </source>
</evidence>
<gene>
    <name evidence="1" type="ORF">GU90_04190</name>
</gene>
<organism evidence="1 2">
    <name type="scientific">Saccharopolyspora rectivirgula</name>
    <dbReference type="NCBI Taxonomy" id="28042"/>
    <lineage>
        <taxon>Bacteria</taxon>
        <taxon>Bacillati</taxon>
        <taxon>Actinomycetota</taxon>
        <taxon>Actinomycetes</taxon>
        <taxon>Pseudonocardiales</taxon>
        <taxon>Pseudonocardiaceae</taxon>
        <taxon>Saccharopolyspora</taxon>
    </lineage>
</organism>
<protein>
    <submittedName>
        <fullName evidence="1">Uncharacterized protein</fullName>
    </submittedName>
</protein>
<dbReference type="eggNOG" id="ENOG5033TFY">
    <property type="taxonomic scope" value="Bacteria"/>
</dbReference>
<accession>A0A073B332</accession>
<dbReference type="OrthoDB" id="5175106at2"/>
<dbReference type="EMBL" id="JNVU01000012">
    <property type="protein sequence ID" value="KEI45632.1"/>
    <property type="molecule type" value="Genomic_DNA"/>
</dbReference>
<proteinExistence type="predicted"/>
<reference evidence="1 2" key="1">
    <citation type="submission" date="2014-06" db="EMBL/GenBank/DDBJ databases">
        <title>Saccharopolyspora rectivirgula DSM-43113 Genome sequencing.</title>
        <authorList>
            <person name="Barrera C."/>
            <person name="Millon L."/>
            <person name="Rognon B."/>
            <person name="Zaugg C."/>
            <person name="Monod M."/>
        </authorList>
    </citation>
    <scope>NUCLEOTIDE SEQUENCE [LARGE SCALE GENOMIC DNA]</scope>
    <source>
        <strain evidence="1 2">DSM 43113</strain>
    </source>
</reference>
<dbReference type="AlphaFoldDB" id="A0A073B332"/>
<evidence type="ECO:0000313" key="2">
    <source>
        <dbReference type="Proteomes" id="UP000031419"/>
    </source>
</evidence>
<dbReference type="Gene3D" id="1.10.4030.10">
    <property type="entry name" value="Porin chaperone SurA, peptide-binding domain"/>
    <property type="match status" value="1"/>
</dbReference>
<dbReference type="InterPro" id="IPR027304">
    <property type="entry name" value="Trigger_fact/SurA_dom_sf"/>
</dbReference>
<comment type="caution">
    <text evidence="1">The sequence shown here is derived from an EMBL/GenBank/DDBJ whole genome shotgun (WGS) entry which is preliminary data.</text>
</comment>
<sequence>MIRRARLLVLGAVAAVLLTGCGVEPGRAGAAAIVGGTRIPVAEVQSWMREAFAQDPDLEQRLQQQGRLDDSAREIAGHLVKQELVEQVAQREGLRVSPGRVEEVIDRHGGVEEITRGSLLTPQQARSMARSALLLTELGRKYVPRLAVTVDYVQAADRREAGEKARRMAMGPQEADRLLQEERRAGGQVVVDQRMTAAEDPEVAAMTPLFGALPGTVVAFEPRPRSGQWVVARVKQRSADEQVVRDAAPLDDQVLEAVGTRLLAVTADRVGVQLSPRYGVWDPIALTAVPNEEETRGFWFSPVRAEVG</sequence>
<name>A0A073B332_9PSEU</name>
<dbReference type="PROSITE" id="PS51257">
    <property type="entry name" value="PROKAR_LIPOPROTEIN"/>
    <property type="match status" value="1"/>
</dbReference>
<dbReference type="Pfam" id="PF13624">
    <property type="entry name" value="SurA_N_3"/>
    <property type="match status" value="1"/>
</dbReference>
<keyword evidence="2" id="KW-1185">Reference proteome</keyword>
<dbReference type="STRING" id="28042.GU90_04190"/>
<dbReference type="Proteomes" id="UP000031419">
    <property type="component" value="Unassembled WGS sequence"/>
</dbReference>